<feature type="non-terminal residue" evidence="9">
    <location>
        <position position="124"/>
    </location>
</feature>
<keyword evidence="4" id="KW-0732">Signal</keyword>
<dbReference type="EMBL" id="VYXD01009678">
    <property type="protein sequence ID" value="NWU40430.1"/>
    <property type="molecule type" value="Genomic_DNA"/>
</dbReference>
<evidence type="ECO:0000256" key="2">
    <source>
        <dbReference type="ARBA" id="ARBA00005748"/>
    </source>
</evidence>
<dbReference type="Pfam" id="PF10225">
    <property type="entry name" value="NEMP"/>
    <property type="match status" value="1"/>
</dbReference>
<proteinExistence type="inferred from homology"/>
<feature type="compositionally biased region" description="Acidic residues" evidence="8">
    <location>
        <begin position="99"/>
        <end position="118"/>
    </location>
</feature>
<dbReference type="AlphaFoldDB" id="A0A7K5WGZ9"/>
<keyword evidence="7" id="KW-0539">Nucleus</keyword>
<evidence type="ECO:0000256" key="8">
    <source>
        <dbReference type="SAM" id="MobiDB-lite"/>
    </source>
</evidence>
<comment type="caution">
    <text evidence="9">The sequence shown here is derived from an EMBL/GenBank/DDBJ whole genome shotgun (WGS) entry which is preliminary data.</text>
</comment>
<keyword evidence="5" id="KW-1133">Transmembrane helix</keyword>
<gene>
    <name evidence="9" type="primary">Nemp1</name>
    <name evidence="9" type="ORF">HYLPRA_R12292</name>
</gene>
<evidence type="ECO:0000256" key="1">
    <source>
        <dbReference type="ARBA" id="ARBA00004575"/>
    </source>
</evidence>
<evidence type="ECO:0000256" key="5">
    <source>
        <dbReference type="ARBA" id="ARBA00022989"/>
    </source>
</evidence>
<name>A0A7K5WGZ9_9SYLV</name>
<keyword evidence="3" id="KW-0812">Transmembrane</keyword>
<organism evidence="9 10">
    <name type="scientific">Hylia prasina</name>
    <name type="common">green hylia</name>
    <dbReference type="NCBI Taxonomy" id="208073"/>
    <lineage>
        <taxon>Eukaryota</taxon>
        <taxon>Metazoa</taxon>
        <taxon>Chordata</taxon>
        <taxon>Craniata</taxon>
        <taxon>Vertebrata</taxon>
        <taxon>Euteleostomi</taxon>
        <taxon>Archelosauria</taxon>
        <taxon>Archosauria</taxon>
        <taxon>Dinosauria</taxon>
        <taxon>Saurischia</taxon>
        <taxon>Theropoda</taxon>
        <taxon>Coelurosauria</taxon>
        <taxon>Aves</taxon>
        <taxon>Neognathae</taxon>
        <taxon>Neoaves</taxon>
        <taxon>Telluraves</taxon>
        <taxon>Australaves</taxon>
        <taxon>Passeriformes</taxon>
        <taxon>Sylvioidea</taxon>
        <taxon>Sylviidae</taxon>
        <taxon>Acrocephalinae</taxon>
        <taxon>Hylia</taxon>
    </lineage>
</organism>
<accession>A0A7K5WGZ9</accession>
<keyword evidence="6" id="KW-0472">Membrane</keyword>
<comment type="similarity">
    <text evidence="2">Belongs to the NEMP family.</text>
</comment>
<feature type="region of interest" description="Disordered" evidence="8">
    <location>
        <begin position="1"/>
        <end position="22"/>
    </location>
</feature>
<dbReference type="PANTHER" id="PTHR13598:SF2">
    <property type="entry name" value="NUCLEAR ENVELOPE INTEGRAL MEMBRANE PROTEIN 1"/>
    <property type="match status" value="1"/>
</dbReference>
<evidence type="ECO:0000256" key="4">
    <source>
        <dbReference type="ARBA" id="ARBA00022729"/>
    </source>
</evidence>
<evidence type="ECO:0000256" key="3">
    <source>
        <dbReference type="ARBA" id="ARBA00022692"/>
    </source>
</evidence>
<feature type="region of interest" description="Disordered" evidence="8">
    <location>
        <begin position="93"/>
        <end position="124"/>
    </location>
</feature>
<dbReference type="PANTHER" id="PTHR13598">
    <property type="entry name" value="AT07567P-RELATED"/>
    <property type="match status" value="1"/>
</dbReference>
<evidence type="ECO:0000313" key="9">
    <source>
        <dbReference type="EMBL" id="NWU40430.1"/>
    </source>
</evidence>
<feature type="non-terminal residue" evidence="9">
    <location>
        <position position="1"/>
    </location>
</feature>
<dbReference type="GO" id="GO:0005637">
    <property type="term" value="C:nuclear inner membrane"/>
    <property type="evidence" value="ECO:0007669"/>
    <property type="project" value="UniProtKB-SubCell"/>
</dbReference>
<dbReference type="Proteomes" id="UP000557268">
    <property type="component" value="Unassembled WGS sequence"/>
</dbReference>
<evidence type="ECO:0000313" key="10">
    <source>
        <dbReference type="Proteomes" id="UP000557268"/>
    </source>
</evidence>
<sequence>NWCCPPGRRMQSSKLGPTPPRLLSEEEYRLQGEVETQKALAELRSVCRSPEFSAWTTVSRIQSPKRFADFVGGASHVTPNEVSAHEREFGLESLSIDEQLFEEDDDDDDDDEEEEENVYDSYAG</sequence>
<dbReference type="InterPro" id="IPR019358">
    <property type="entry name" value="NEMP_fam"/>
</dbReference>
<protein>
    <submittedName>
        <fullName evidence="9">NEMP1 protein</fullName>
    </submittedName>
</protein>
<comment type="subcellular location">
    <subcellularLocation>
        <location evidence="1">Nucleus inner membrane</location>
        <topology evidence="1">Multi-pass membrane protein</topology>
        <orientation evidence="1">Nucleoplasmic side</orientation>
    </subcellularLocation>
</comment>
<reference evidence="9 10" key="1">
    <citation type="submission" date="2019-09" db="EMBL/GenBank/DDBJ databases">
        <title>Bird 10,000 Genomes (B10K) Project - Family phase.</title>
        <authorList>
            <person name="Zhang G."/>
        </authorList>
    </citation>
    <scope>NUCLEOTIDE SEQUENCE [LARGE SCALE GENOMIC DNA]</scope>
    <source>
        <strain evidence="9">B10K-DU-001-70</strain>
        <tissue evidence="9">Muscle</tissue>
    </source>
</reference>
<evidence type="ECO:0000256" key="6">
    <source>
        <dbReference type="ARBA" id="ARBA00023136"/>
    </source>
</evidence>
<keyword evidence="10" id="KW-1185">Reference proteome</keyword>
<evidence type="ECO:0000256" key="7">
    <source>
        <dbReference type="ARBA" id="ARBA00023242"/>
    </source>
</evidence>